<dbReference type="GO" id="GO:0004674">
    <property type="term" value="F:protein serine/threonine kinase activity"/>
    <property type="evidence" value="ECO:0007669"/>
    <property type="project" value="UniProtKB-EC"/>
</dbReference>
<feature type="domain" description="Bulb-type lectin" evidence="9">
    <location>
        <begin position="1"/>
        <end position="94"/>
    </location>
</feature>
<accession>A0A6V7NL42</accession>
<comment type="catalytic activity">
    <reaction evidence="7">
        <text>L-seryl-[protein] + ATP = O-phospho-L-seryl-[protein] + ADP + H(+)</text>
        <dbReference type="Rhea" id="RHEA:17989"/>
        <dbReference type="Rhea" id="RHEA-COMP:9863"/>
        <dbReference type="Rhea" id="RHEA-COMP:11604"/>
        <dbReference type="ChEBI" id="CHEBI:15378"/>
        <dbReference type="ChEBI" id="CHEBI:29999"/>
        <dbReference type="ChEBI" id="CHEBI:30616"/>
        <dbReference type="ChEBI" id="CHEBI:83421"/>
        <dbReference type="ChEBI" id="CHEBI:456216"/>
        <dbReference type="EC" id="2.7.11.1"/>
    </reaction>
</comment>
<evidence type="ECO:0000256" key="1">
    <source>
        <dbReference type="ARBA" id="ARBA00004479"/>
    </source>
</evidence>
<dbReference type="GO" id="GO:0048544">
    <property type="term" value="P:recognition of pollen"/>
    <property type="evidence" value="ECO:0007669"/>
    <property type="project" value="InterPro"/>
</dbReference>
<reference evidence="10" key="1">
    <citation type="submission" date="2020-07" db="EMBL/GenBank/DDBJ databases">
        <authorList>
            <person name="Lin J."/>
        </authorList>
    </citation>
    <scope>NUCLEOTIDE SEQUENCE</scope>
</reference>
<dbReference type="AlphaFoldDB" id="A0A6V7NL42"/>
<evidence type="ECO:0000256" key="7">
    <source>
        <dbReference type="ARBA" id="ARBA00048679"/>
    </source>
</evidence>
<feature type="region of interest" description="Disordered" evidence="8">
    <location>
        <begin position="1"/>
        <end position="38"/>
    </location>
</feature>
<evidence type="ECO:0000256" key="5">
    <source>
        <dbReference type="ARBA" id="ARBA00023170"/>
    </source>
</evidence>
<keyword evidence="5" id="KW-0675">Receptor</keyword>
<dbReference type="PANTHER" id="PTHR32444">
    <property type="entry name" value="BULB-TYPE LECTIN DOMAIN-CONTAINING PROTEIN"/>
    <property type="match status" value="1"/>
</dbReference>
<organism evidence="10">
    <name type="scientific">Ananas comosus var. bracteatus</name>
    <name type="common">red pineapple</name>
    <dbReference type="NCBI Taxonomy" id="296719"/>
    <lineage>
        <taxon>Eukaryota</taxon>
        <taxon>Viridiplantae</taxon>
        <taxon>Streptophyta</taxon>
        <taxon>Embryophyta</taxon>
        <taxon>Tracheophyta</taxon>
        <taxon>Spermatophyta</taxon>
        <taxon>Magnoliopsida</taxon>
        <taxon>Liliopsida</taxon>
        <taxon>Poales</taxon>
        <taxon>Bromeliaceae</taxon>
        <taxon>Bromelioideae</taxon>
        <taxon>Ananas</taxon>
    </lineage>
</organism>
<dbReference type="GO" id="GO:0051707">
    <property type="term" value="P:response to other organism"/>
    <property type="evidence" value="ECO:0007669"/>
    <property type="project" value="UniProtKB-ARBA"/>
</dbReference>
<dbReference type="EC" id="2.7.11.1" evidence="2"/>
<sequence length="285" mass="31190">MARTLSPQPSPSPGPKARNLLWASSSQETPIADPDSSDLPISDNVDLVLFNPSKSPIWSAGANLTPNSTVAVILDTGSLVLRDGSDPSSVFWLGIDHPTNLAPGGKLGVNKLTGIFSYVPEITTNYIYKFECVTNAAENYFTCSVKDDSITPRFIMQSSGLIQQLTCMEPSGWMLFWSQPRAQCEVYALCRPFGTCNQNSLPFCNCLKGFVEKYPSDWSLADQSRGCVRKTQLNCGVQSSAKTEKIVDVPCGTGIWLIYESNIMELAEALFTFVSPLRILLVQKP</sequence>
<evidence type="ECO:0000256" key="2">
    <source>
        <dbReference type="ARBA" id="ARBA00012513"/>
    </source>
</evidence>
<dbReference type="EMBL" id="LR862139">
    <property type="protein sequence ID" value="CAD1819302.1"/>
    <property type="molecule type" value="Genomic_DNA"/>
</dbReference>
<dbReference type="InterPro" id="IPR001480">
    <property type="entry name" value="Bulb-type_lectin_dom"/>
</dbReference>
<comment type="catalytic activity">
    <reaction evidence="6">
        <text>L-threonyl-[protein] + ATP = O-phospho-L-threonyl-[protein] + ADP + H(+)</text>
        <dbReference type="Rhea" id="RHEA:46608"/>
        <dbReference type="Rhea" id="RHEA-COMP:11060"/>
        <dbReference type="Rhea" id="RHEA-COMP:11605"/>
        <dbReference type="ChEBI" id="CHEBI:15378"/>
        <dbReference type="ChEBI" id="CHEBI:30013"/>
        <dbReference type="ChEBI" id="CHEBI:30616"/>
        <dbReference type="ChEBI" id="CHEBI:61977"/>
        <dbReference type="ChEBI" id="CHEBI:456216"/>
        <dbReference type="EC" id="2.7.11.1"/>
    </reaction>
</comment>
<evidence type="ECO:0000256" key="4">
    <source>
        <dbReference type="ARBA" id="ARBA00023157"/>
    </source>
</evidence>
<protein>
    <recommendedName>
        <fullName evidence="2">non-specific serine/threonine protein kinase</fullName>
        <ecNumber evidence="2">2.7.11.1</ecNumber>
    </recommendedName>
</protein>
<evidence type="ECO:0000256" key="8">
    <source>
        <dbReference type="SAM" id="MobiDB-lite"/>
    </source>
</evidence>
<dbReference type="GO" id="GO:0016020">
    <property type="term" value="C:membrane"/>
    <property type="evidence" value="ECO:0007669"/>
    <property type="project" value="UniProtKB-SubCell"/>
</dbReference>
<name>A0A6V7NL42_ANACO</name>
<dbReference type="Gene3D" id="2.90.10.10">
    <property type="entry name" value="Bulb-type lectin domain"/>
    <property type="match status" value="1"/>
</dbReference>
<dbReference type="PROSITE" id="PS50927">
    <property type="entry name" value="BULB_LECTIN"/>
    <property type="match status" value="1"/>
</dbReference>
<keyword evidence="3" id="KW-0732">Signal</keyword>
<dbReference type="Pfam" id="PF00954">
    <property type="entry name" value="S_locus_glycop"/>
    <property type="match status" value="1"/>
</dbReference>
<dbReference type="SUPFAM" id="SSF51110">
    <property type="entry name" value="alpha-D-mannose-specific plant lectins"/>
    <property type="match status" value="1"/>
</dbReference>
<dbReference type="InterPro" id="IPR036426">
    <property type="entry name" value="Bulb-type_lectin_dom_sf"/>
</dbReference>
<gene>
    <name evidence="10" type="ORF">CB5_LOCUS2513</name>
</gene>
<evidence type="ECO:0000256" key="6">
    <source>
        <dbReference type="ARBA" id="ARBA00047899"/>
    </source>
</evidence>
<keyword evidence="4" id="KW-1015">Disulfide bond</keyword>
<evidence type="ECO:0000256" key="3">
    <source>
        <dbReference type="ARBA" id="ARBA00022729"/>
    </source>
</evidence>
<comment type="subcellular location">
    <subcellularLocation>
        <location evidence="1">Membrane</location>
        <topology evidence="1">Single-pass type I membrane protein</topology>
    </subcellularLocation>
</comment>
<dbReference type="InterPro" id="IPR000858">
    <property type="entry name" value="S_locus_glycoprot_dom"/>
</dbReference>
<dbReference type="PANTHER" id="PTHR32444:SF247">
    <property type="entry name" value="OS01G0958200 PROTEIN"/>
    <property type="match status" value="1"/>
</dbReference>
<evidence type="ECO:0000259" key="9">
    <source>
        <dbReference type="PROSITE" id="PS50927"/>
    </source>
</evidence>
<proteinExistence type="predicted"/>
<evidence type="ECO:0000313" key="10">
    <source>
        <dbReference type="EMBL" id="CAD1819302.1"/>
    </source>
</evidence>